<dbReference type="InterPro" id="IPR055348">
    <property type="entry name" value="DctQ"/>
</dbReference>
<comment type="function">
    <text evidence="9">Part of the tripartite ATP-independent periplasmic (TRAP) transport system.</text>
</comment>
<dbReference type="PANTHER" id="PTHR35011:SF10">
    <property type="entry name" value="TRAP TRANSPORTER SMALL PERMEASE PROTEIN"/>
    <property type="match status" value="1"/>
</dbReference>
<keyword evidence="4 9" id="KW-0997">Cell inner membrane</keyword>
<evidence type="ECO:0000256" key="5">
    <source>
        <dbReference type="ARBA" id="ARBA00022692"/>
    </source>
</evidence>
<sequence length="172" mass="18586">MRKLLNSLFSMAGYLSGLFMIGTLLAVLASIFGRLIPALDLPGADAYAGYCTATAAFLALAPTLRRGEHIRVTLIINQLPAAAHRYLDIFCHLVAVVLAGALAWFSIRLVLQSREFFDISTGLDATPLWIPQIGMAVGTSLFALAFVMDLVLLLTGRTLREEALDGEPAHIE</sequence>
<dbReference type="PANTHER" id="PTHR35011">
    <property type="entry name" value="2,3-DIKETO-L-GULONATE TRAP TRANSPORTER SMALL PERMEASE PROTEIN YIAM"/>
    <property type="match status" value="1"/>
</dbReference>
<evidence type="ECO:0000313" key="12">
    <source>
        <dbReference type="Proteomes" id="UP000070186"/>
    </source>
</evidence>
<feature type="transmembrane region" description="Helical" evidence="9">
    <location>
        <begin position="86"/>
        <end position="109"/>
    </location>
</feature>
<evidence type="ECO:0000256" key="6">
    <source>
        <dbReference type="ARBA" id="ARBA00022989"/>
    </source>
</evidence>
<dbReference type="GO" id="GO:0005886">
    <property type="term" value="C:plasma membrane"/>
    <property type="evidence" value="ECO:0007669"/>
    <property type="project" value="UniProtKB-SubCell"/>
</dbReference>
<evidence type="ECO:0000256" key="4">
    <source>
        <dbReference type="ARBA" id="ARBA00022519"/>
    </source>
</evidence>
<keyword evidence="12" id="KW-1185">Reference proteome</keyword>
<reference evidence="11 12" key="1">
    <citation type="submission" date="2015-12" db="EMBL/GenBank/DDBJ databases">
        <title>Nitrous oxide reduction kinetics distinguish bacteria harboring typical versus atypical NosZ.</title>
        <authorList>
            <person name="Yoon S."/>
            <person name="Nissen S."/>
            <person name="Park D."/>
            <person name="Sanford R.A."/>
            <person name="Loeffler F.E."/>
        </authorList>
    </citation>
    <scope>NUCLEOTIDE SEQUENCE [LARGE SCALE GENOMIC DNA]</scope>
    <source>
        <strain evidence="11 12">ATCC BAA-841</strain>
    </source>
</reference>
<evidence type="ECO:0000256" key="8">
    <source>
        <dbReference type="ARBA" id="ARBA00038436"/>
    </source>
</evidence>
<evidence type="ECO:0000259" key="10">
    <source>
        <dbReference type="Pfam" id="PF04290"/>
    </source>
</evidence>
<comment type="caution">
    <text evidence="11">The sequence shown here is derived from an EMBL/GenBank/DDBJ whole genome shotgun (WGS) entry which is preliminary data.</text>
</comment>
<dbReference type="EMBL" id="LODL01000007">
    <property type="protein sequence ID" value="KXB32066.1"/>
    <property type="molecule type" value="Genomic_DNA"/>
</dbReference>
<evidence type="ECO:0000256" key="7">
    <source>
        <dbReference type="ARBA" id="ARBA00023136"/>
    </source>
</evidence>
<keyword evidence="5 9" id="KW-0812">Transmembrane</keyword>
<evidence type="ECO:0000256" key="2">
    <source>
        <dbReference type="ARBA" id="ARBA00022448"/>
    </source>
</evidence>
<accession>A0A133XMB9</accession>
<comment type="subunit">
    <text evidence="9">The complex comprises the extracytoplasmic solute receptor protein and the two transmembrane proteins.</text>
</comment>
<dbReference type="Pfam" id="PF04290">
    <property type="entry name" value="DctQ"/>
    <property type="match status" value="1"/>
</dbReference>
<dbReference type="AlphaFoldDB" id="A0A133XMB9"/>
<keyword evidence="6 9" id="KW-1133">Transmembrane helix</keyword>
<name>A0A133XMB9_9RHOO</name>
<keyword evidence="3" id="KW-1003">Cell membrane</keyword>
<feature type="transmembrane region" description="Helical" evidence="9">
    <location>
        <begin position="129"/>
        <end position="154"/>
    </location>
</feature>
<dbReference type="GO" id="GO:0015740">
    <property type="term" value="P:C4-dicarboxylate transport"/>
    <property type="evidence" value="ECO:0007669"/>
    <property type="project" value="TreeGrafter"/>
</dbReference>
<dbReference type="InterPro" id="IPR007387">
    <property type="entry name" value="TRAP_DctQ"/>
</dbReference>
<dbReference type="RefSeq" id="WP_066880507.1">
    <property type="nucleotide sequence ID" value="NZ_LODL01000007.1"/>
</dbReference>
<feature type="transmembrane region" description="Helical" evidence="9">
    <location>
        <begin position="47"/>
        <end position="65"/>
    </location>
</feature>
<evidence type="ECO:0000256" key="1">
    <source>
        <dbReference type="ARBA" id="ARBA00004429"/>
    </source>
</evidence>
<evidence type="ECO:0000256" key="9">
    <source>
        <dbReference type="RuleBase" id="RU369079"/>
    </source>
</evidence>
<organism evidence="11 12">
    <name type="scientific">Dechloromonas denitrificans</name>
    <dbReference type="NCBI Taxonomy" id="281362"/>
    <lineage>
        <taxon>Bacteria</taxon>
        <taxon>Pseudomonadati</taxon>
        <taxon>Pseudomonadota</taxon>
        <taxon>Betaproteobacteria</taxon>
        <taxon>Rhodocyclales</taxon>
        <taxon>Azonexaceae</taxon>
        <taxon>Dechloromonas</taxon>
    </lineage>
</organism>
<keyword evidence="7 9" id="KW-0472">Membrane</keyword>
<feature type="transmembrane region" description="Helical" evidence="9">
    <location>
        <begin position="12"/>
        <end position="35"/>
    </location>
</feature>
<comment type="similarity">
    <text evidence="8 9">Belongs to the TRAP transporter small permease family.</text>
</comment>
<feature type="domain" description="Tripartite ATP-independent periplasmic transporters DctQ component" evidence="10">
    <location>
        <begin position="24"/>
        <end position="155"/>
    </location>
</feature>
<evidence type="ECO:0000256" key="3">
    <source>
        <dbReference type="ARBA" id="ARBA00022475"/>
    </source>
</evidence>
<dbReference type="GO" id="GO:0022857">
    <property type="term" value="F:transmembrane transporter activity"/>
    <property type="evidence" value="ECO:0007669"/>
    <property type="project" value="UniProtKB-UniRule"/>
</dbReference>
<dbReference type="Proteomes" id="UP000070186">
    <property type="component" value="Unassembled WGS sequence"/>
</dbReference>
<gene>
    <name evidence="11" type="ORF">AT959_03115</name>
</gene>
<proteinExistence type="inferred from homology"/>
<protein>
    <recommendedName>
        <fullName evidence="9">TRAP transporter small permease protein</fullName>
    </recommendedName>
</protein>
<keyword evidence="2 9" id="KW-0813">Transport</keyword>
<comment type="subcellular location">
    <subcellularLocation>
        <location evidence="1 9">Cell inner membrane</location>
        <topology evidence="1 9">Multi-pass membrane protein</topology>
    </subcellularLocation>
</comment>
<evidence type="ECO:0000313" key="11">
    <source>
        <dbReference type="EMBL" id="KXB32066.1"/>
    </source>
</evidence>
<dbReference type="STRING" id="281362.AT959_03115"/>